<dbReference type="OrthoDB" id="69177at2759"/>
<dbReference type="EMBL" id="GG663753">
    <property type="protein sequence ID" value="EEH50901.1"/>
    <property type="molecule type" value="Genomic_DNA"/>
</dbReference>
<dbReference type="RefSeq" id="XP_003064921.1">
    <property type="nucleotide sequence ID" value="XM_003064875.1"/>
</dbReference>
<dbReference type="CDD" id="cd22997">
    <property type="entry name" value="GT_LH"/>
    <property type="match status" value="1"/>
</dbReference>
<feature type="transmembrane region" description="Helical" evidence="1">
    <location>
        <begin position="12"/>
        <end position="34"/>
    </location>
</feature>
<reference evidence="3 4" key="1">
    <citation type="journal article" date="2009" name="Science">
        <title>Green evolution and dynamic adaptations revealed by genomes of the marine picoeukaryotes Micromonas.</title>
        <authorList>
            <person name="Worden A.Z."/>
            <person name="Lee J.H."/>
            <person name="Mock T."/>
            <person name="Rouze P."/>
            <person name="Simmons M.P."/>
            <person name="Aerts A.L."/>
            <person name="Allen A.E."/>
            <person name="Cuvelier M.L."/>
            <person name="Derelle E."/>
            <person name="Everett M.V."/>
            <person name="Foulon E."/>
            <person name="Grimwood J."/>
            <person name="Gundlach H."/>
            <person name="Henrissat B."/>
            <person name="Napoli C."/>
            <person name="McDonald S.M."/>
            <person name="Parker M.S."/>
            <person name="Rombauts S."/>
            <person name="Salamov A."/>
            <person name="Von Dassow P."/>
            <person name="Badger J.H."/>
            <person name="Coutinho P.M."/>
            <person name="Demir E."/>
            <person name="Dubchak I."/>
            <person name="Gentemann C."/>
            <person name="Eikrem W."/>
            <person name="Gready J.E."/>
            <person name="John U."/>
            <person name="Lanier W."/>
            <person name="Lindquist E.A."/>
            <person name="Lucas S."/>
            <person name="Mayer K.F."/>
            <person name="Moreau H."/>
            <person name="Not F."/>
            <person name="Otillar R."/>
            <person name="Panaud O."/>
            <person name="Pangilinan J."/>
            <person name="Paulsen I."/>
            <person name="Piegu B."/>
            <person name="Poliakov A."/>
            <person name="Robbens S."/>
            <person name="Schmutz J."/>
            <person name="Toulza E."/>
            <person name="Wyss T."/>
            <person name="Zelensky A."/>
            <person name="Zhou K."/>
            <person name="Armbrust E.V."/>
            <person name="Bhattacharya D."/>
            <person name="Goodenough U.W."/>
            <person name="Van de Peer Y."/>
            <person name="Grigoriev I.V."/>
        </authorList>
    </citation>
    <scope>NUCLEOTIDE SEQUENCE [LARGE SCALE GENOMIC DNA]</scope>
    <source>
        <strain evidence="3 4">CCMP1545</strain>
    </source>
</reference>
<accession>C1NAJ9</accession>
<dbReference type="AlphaFoldDB" id="C1NAJ9"/>
<evidence type="ECO:0000259" key="2">
    <source>
        <dbReference type="Pfam" id="PF25342"/>
    </source>
</evidence>
<organism evidence="4">
    <name type="scientific">Micromonas pusilla (strain CCMP1545)</name>
    <name type="common">Picoplanktonic green alga</name>
    <dbReference type="NCBI Taxonomy" id="564608"/>
    <lineage>
        <taxon>Eukaryota</taxon>
        <taxon>Viridiplantae</taxon>
        <taxon>Chlorophyta</taxon>
        <taxon>Mamiellophyceae</taxon>
        <taxon>Mamiellales</taxon>
        <taxon>Mamiellaceae</taxon>
        <taxon>Micromonas</taxon>
    </lineage>
</organism>
<gene>
    <name evidence="3" type="ORF">MICPUCDRAFT_54942</name>
</gene>
<keyword evidence="1" id="KW-0472">Membrane</keyword>
<dbReference type="Proteomes" id="UP000001876">
    <property type="component" value="Unassembled WGS sequence"/>
</dbReference>
<name>C1NAJ9_MICPC</name>
<dbReference type="GeneID" id="9690415"/>
<feature type="domain" description="PLOD1-3-like GT" evidence="2">
    <location>
        <begin position="275"/>
        <end position="464"/>
    </location>
</feature>
<keyword evidence="1" id="KW-1133">Transmembrane helix</keyword>
<dbReference type="KEGG" id="mpp:MICPUCDRAFT_54942"/>
<keyword evidence="4" id="KW-1185">Reference proteome</keyword>
<keyword evidence="1" id="KW-0812">Transmembrane</keyword>
<evidence type="ECO:0000256" key="1">
    <source>
        <dbReference type="SAM" id="Phobius"/>
    </source>
</evidence>
<proteinExistence type="predicted"/>
<dbReference type="InterPro" id="IPR057589">
    <property type="entry name" value="GT_PLOD"/>
</dbReference>
<sequence>MRLSFLAEWKCFDAFALKYASFAVCTFILITFTWQELHSILQPQRVQLPKKCSAPCCRQHLVSVLPSAASSLVDVRTRPCRKSWGFANGAVQARFPAERGKTCQEVVTSGADSIACRESPQSHSDRAHQCKLSGVCTSTSSTCLRHLCAQLLSREAGFARNSNRNFKGISTPDLNETLEVLIENTHVRAYLNSVNAFRDRESYSVLLNALNVSMENLLGQKLPNSEIYALGILTCSAAAMAAIPFDEDMKLLIPALDQADKNLKRDAELHDMSAPLLAVTYSNKLNPGLDLLIESSQLHDVPIHVLGWGEKHPQPAQKLKATLKFLSRIDPSTTVLFVDAFDSIIVKDSYEILRRFKEFNSSSLIFGAENNCFPLSYPYFNLGYDFCGDENYILKHKGYPSYLNSGQWIGKAGVARRLFSHYMLLVGEDLAETFTGTDQYAMELMRMTKAWNIEVDHEARLFQVGLSYSDEQIASGDTAVWHFNGQKPRARTWGSKHVHELCVNIKARDELGGASVHVHAA</sequence>
<evidence type="ECO:0000313" key="3">
    <source>
        <dbReference type="EMBL" id="EEH50901.1"/>
    </source>
</evidence>
<dbReference type="Pfam" id="PF25342">
    <property type="entry name" value="GT_PLOD"/>
    <property type="match status" value="1"/>
</dbReference>
<protein>
    <submittedName>
        <fullName evidence="3">Predicted protein</fullName>
    </submittedName>
</protein>
<evidence type="ECO:0000313" key="4">
    <source>
        <dbReference type="Proteomes" id="UP000001876"/>
    </source>
</evidence>
<dbReference type="eggNOG" id="KOG1971">
    <property type="taxonomic scope" value="Eukaryota"/>
</dbReference>